<dbReference type="Pfam" id="PF16087">
    <property type="entry name" value="DUF4817"/>
    <property type="match status" value="1"/>
</dbReference>
<keyword evidence="1" id="KW-0812">Transmembrane</keyword>
<dbReference type="Proteomes" id="UP000078492">
    <property type="component" value="Unassembled WGS sequence"/>
</dbReference>
<keyword evidence="4" id="KW-1185">Reference proteome</keyword>
<keyword evidence="1" id="KW-1133">Transmembrane helix</keyword>
<dbReference type="STRING" id="471704.A0A151IYR3"/>
<keyword evidence="1" id="KW-0472">Membrane</keyword>
<dbReference type="PANTHER" id="PTHR47326">
    <property type="entry name" value="TRANSPOSABLE ELEMENT TC3 TRANSPOSASE-LIKE PROTEIN"/>
    <property type="match status" value="1"/>
</dbReference>
<accession>A0A151IYR3</accession>
<dbReference type="GO" id="GO:0003676">
    <property type="term" value="F:nucleic acid binding"/>
    <property type="evidence" value="ECO:0007669"/>
    <property type="project" value="InterPro"/>
</dbReference>
<sequence>MLKSIDNFLVNVILSIYTKLFCSLVIMVDYLSNEIVDMIRILGEAGNNYSSAESLYAERYPNRRHPCRKTIRKLTERAQQGSLKRIRQKSGPNAENSLVVLGATVLNPHISTRQIERQHCISKSTANRIIKFNRFHPYHIHLTHQLEPRDFERRLQFCNWALNQIQRNPHFIAEMLFSDEATSHWQRSQEFQRQWSINVWVGILGNNIGPYFFEQHLNAENYLTFLQNDLPNLLRHINNDLLNRMWFQQDGAPVHRSQNVTNFLNNRFRNRWIGMGSRTHEWPRSPDLLSRFLFLGIYKRKSLYAEEPTTAENMKERIREACTNINADVLQKVRDDFRRRLDVCIQVNGGLFEHRQ</sequence>
<dbReference type="PANTHER" id="PTHR47326:SF1">
    <property type="entry name" value="HTH PSQ-TYPE DOMAIN-CONTAINING PROTEIN"/>
    <property type="match status" value="1"/>
</dbReference>
<feature type="transmembrane region" description="Helical" evidence="1">
    <location>
        <begin position="12"/>
        <end position="31"/>
    </location>
</feature>
<evidence type="ECO:0000259" key="2">
    <source>
        <dbReference type="Pfam" id="PF16087"/>
    </source>
</evidence>
<protein>
    <recommendedName>
        <fullName evidence="2">DUF4817 domain-containing protein</fullName>
    </recommendedName>
</protein>
<evidence type="ECO:0000256" key="1">
    <source>
        <dbReference type="SAM" id="Phobius"/>
    </source>
</evidence>
<dbReference type="InterPro" id="IPR032135">
    <property type="entry name" value="DUF4817"/>
</dbReference>
<dbReference type="InterPro" id="IPR036397">
    <property type="entry name" value="RNaseH_sf"/>
</dbReference>
<evidence type="ECO:0000313" key="3">
    <source>
        <dbReference type="EMBL" id="KYN13700.1"/>
    </source>
</evidence>
<dbReference type="Gene3D" id="3.30.420.10">
    <property type="entry name" value="Ribonuclease H-like superfamily/Ribonuclease H"/>
    <property type="match status" value="1"/>
</dbReference>
<reference evidence="3 4" key="1">
    <citation type="submission" date="2015-09" db="EMBL/GenBank/DDBJ databases">
        <title>Trachymyrmex cornetzi WGS genome.</title>
        <authorList>
            <person name="Nygaard S."/>
            <person name="Hu H."/>
            <person name="Boomsma J."/>
            <person name="Zhang G."/>
        </authorList>
    </citation>
    <scope>NUCLEOTIDE SEQUENCE [LARGE SCALE GENOMIC DNA]</scope>
    <source>
        <strain evidence="3">Tcor2-1</strain>
        <tissue evidence="3">Whole body</tissue>
    </source>
</reference>
<feature type="domain" description="DUF4817" evidence="2">
    <location>
        <begin position="34"/>
        <end position="78"/>
    </location>
</feature>
<organism evidence="3 4">
    <name type="scientific">Trachymyrmex cornetzi</name>
    <dbReference type="NCBI Taxonomy" id="471704"/>
    <lineage>
        <taxon>Eukaryota</taxon>
        <taxon>Metazoa</taxon>
        <taxon>Ecdysozoa</taxon>
        <taxon>Arthropoda</taxon>
        <taxon>Hexapoda</taxon>
        <taxon>Insecta</taxon>
        <taxon>Pterygota</taxon>
        <taxon>Neoptera</taxon>
        <taxon>Endopterygota</taxon>
        <taxon>Hymenoptera</taxon>
        <taxon>Apocrita</taxon>
        <taxon>Aculeata</taxon>
        <taxon>Formicoidea</taxon>
        <taxon>Formicidae</taxon>
        <taxon>Myrmicinae</taxon>
        <taxon>Trachymyrmex</taxon>
    </lineage>
</organism>
<dbReference type="AlphaFoldDB" id="A0A151IYR3"/>
<gene>
    <name evidence="3" type="ORF">ALC57_14101</name>
</gene>
<proteinExistence type="predicted"/>
<name>A0A151IYR3_9HYME</name>
<evidence type="ECO:0000313" key="4">
    <source>
        <dbReference type="Proteomes" id="UP000078492"/>
    </source>
</evidence>
<dbReference type="EMBL" id="KQ980744">
    <property type="protein sequence ID" value="KYN13700.1"/>
    <property type="molecule type" value="Genomic_DNA"/>
</dbReference>